<dbReference type="GeneID" id="78150439"/>
<dbReference type="STRING" id="76936.BN2458_PEG0061"/>
<keyword evidence="12" id="KW-0963">Cytoplasm</keyword>
<comment type="subcellular location">
    <subcellularLocation>
        <location evidence="12">Cytoplasm</location>
    </subcellularLocation>
</comment>
<keyword evidence="5 12" id="KW-0028">Amino-acid biosynthesis</keyword>
<dbReference type="Proteomes" id="UP000029925">
    <property type="component" value="Unassembled WGS sequence"/>
</dbReference>
<evidence type="ECO:0000313" key="16">
    <source>
        <dbReference type="EMBL" id="TLD78294.1"/>
    </source>
</evidence>
<dbReference type="EMBL" id="JRPF02000007">
    <property type="protein sequence ID" value="TLD78294.1"/>
    <property type="molecule type" value="Genomic_DNA"/>
</dbReference>
<evidence type="ECO:0000256" key="5">
    <source>
        <dbReference type="ARBA" id="ARBA00022605"/>
    </source>
</evidence>
<gene>
    <name evidence="12" type="primary">thrB</name>
    <name evidence="15" type="ORF">BN2458_PEG0061</name>
    <name evidence="16" type="ORF">LS75_006725</name>
</gene>
<dbReference type="GO" id="GO:0004413">
    <property type="term" value="F:homoserine kinase activity"/>
    <property type="evidence" value="ECO:0007669"/>
    <property type="project" value="UniProtKB-UniRule"/>
</dbReference>
<dbReference type="SUPFAM" id="SSF55060">
    <property type="entry name" value="GHMP Kinase, C-terminal domain"/>
    <property type="match status" value="1"/>
</dbReference>
<feature type="binding site" evidence="12">
    <location>
        <begin position="84"/>
        <end position="94"/>
    </location>
    <ligand>
        <name>ATP</name>
        <dbReference type="ChEBI" id="CHEBI:30616"/>
    </ligand>
</feature>
<dbReference type="PRINTS" id="PR00958">
    <property type="entry name" value="HOMSERKINASE"/>
</dbReference>
<evidence type="ECO:0000256" key="9">
    <source>
        <dbReference type="ARBA" id="ARBA00022777"/>
    </source>
</evidence>
<feature type="domain" description="GHMP kinase C-terminal" evidence="14">
    <location>
        <begin position="202"/>
        <end position="276"/>
    </location>
</feature>
<evidence type="ECO:0000256" key="8">
    <source>
        <dbReference type="ARBA" id="ARBA00022741"/>
    </source>
</evidence>
<dbReference type="OrthoDB" id="9769912at2"/>
<dbReference type="Proteomes" id="UP000064525">
    <property type="component" value="Chromosome I"/>
</dbReference>
<reference evidence="16 17" key="1">
    <citation type="journal article" date="2014" name="Genome Announc.">
        <title>Draft genome sequences of eight enterohepatic helicobacter species isolated from both laboratory and wild rodents.</title>
        <authorList>
            <person name="Sheh A."/>
            <person name="Shen Z."/>
            <person name="Fox J.G."/>
        </authorList>
    </citation>
    <scope>NUCLEOTIDE SEQUENCE [LARGE SCALE GENOMIC DNA]</scope>
    <source>
        <strain evidence="16 17">MIT 98-6810</strain>
    </source>
</reference>
<dbReference type="InterPro" id="IPR013750">
    <property type="entry name" value="GHMP_kinase_C_dom"/>
</dbReference>
<organism evidence="15 18">
    <name type="scientific">Helicobacter typhlonius</name>
    <dbReference type="NCBI Taxonomy" id="76936"/>
    <lineage>
        <taxon>Bacteria</taxon>
        <taxon>Pseudomonadati</taxon>
        <taxon>Campylobacterota</taxon>
        <taxon>Epsilonproteobacteria</taxon>
        <taxon>Campylobacterales</taxon>
        <taxon>Helicobacteraceae</taxon>
        <taxon>Helicobacter</taxon>
    </lineage>
</organism>
<dbReference type="Gene3D" id="3.30.70.890">
    <property type="entry name" value="GHMP kinase, C-terminal domain"/>
    <property type="match status" value="1"/>
</dbReference>
<keyword evidence="8 12" id="KW-0547">Nucleotide-binding</keyword>
<comment type="catalytic activity">
    <reaction evidence="11 12">
        <text>L-homoserine + ATP = O-phospho-L-homoserine + ADP + H(+)</text>
        <dbReference type="Rhea" id="RHEA:13985"/>
        <dbReference type="ChEBI" id="CHEBI:15378"/>
        <dbReference type="ChEBI" id="CHEBI:30616"/>
        <dbReference type="ChEBI" id="CHEBI:57476"/>
        <dbReference type="ChEBI" id="CHEBI:57590"/>
        <dbReference type="ChEBI" id="CHEBI:456216"/>
        <dbReference type="EC" id="2.7.1.39"/>
    </reaction>
</comment>
<dbReference type="NCBIfam" id="TIGR00191">
    <property type="entry name" value="thrB"/>
    <property type="match status" value="1"/>
</dbReference>
<evidence type="ECO:0000259" key="14">
    <source>
        <dbReference type="Pfam" id="PF08544"/>
    </source>
</evidence>
<reference evidence="15" key="2">
    <citation type="submission" date="2015-11" db="EMBL/GenBank/DDBJ databases">
        <authorList>
            <person name="Zhang Y."/>
            <person name="Guo Z."/>
        </authorList>
    </citation>
    <scope>NUCLEOTIDE SEQUENCE</scope>
    <source>
        <strain evidence="15">1</strain>
    </source>
</reference>
<dbReference type="InterPro" id="IPR006204">
    <property type="entry name" value="GHMP_kinase_N_dom"/>
</dbReference>
<evidence type="ECO:0000313" key="15">
    <source>
        <dbReference type="EMBL" id="CUU38948.1"/>
    </source>
</evidence>
<evidence type="ECO:0000256" key="1">
    <source>
        <dbReference type="ARBA" id="ARBA00005015"/>
    </source>
</evidence>
<protein>
    <recommendedName>
        <fullName evidence="4 12">Homoserine kinase</fullName>
        <shortName evidence="12">HK</shortName>
        <shortName evidence="12">HSK</shortName>
        <ecNumber evidence="3 12">2.7.1.39</ecNumber>
    </recommendedName>
</protein>
<evidence type="ECO:0000256" key="12">
    <source>
        <dbReference type="HAMAP-Rule" id="MF_00384"/>
    </source>
</evidence>
<comment type="similarity">
    <text evidence="2 12">Belongs to the GHMP kinase family. Homoserine kinase subfamily.</text>
</comment>
<dbReference type="EMBL" id="LN907858">
    <property type="protein sequence ID" value="CUU38948.1"/>
    <property type="molecule type" value="Genomic_DNA"/>
</dbReference>
<reference evidence="18" key="3">
    <citation type="submission" date="2015-11" db="EMBL/GenBank/DDBJ databases">
        <authorList>
            <person name="Anvar S.Y."/>
        </authorList>
    </citation>
    <scope>NUCLEOTIDE SEQUENCE [LARGE SCALE GENOMIC DNA]</scope>
</reference>
<dbReference type="PROSITE" id="PS00627">
    <property type="entry name" value="GHMP_KINASES_ATP"/>
    <property type="match status" value="1"/>
</dbReference>
<dbReference type="PIRSF" id="PIRSF000676">
    <property type="entry name" value="Homoser_kin"/>
    <property type="match status" value="1"/>
</dbReference>
<dbReference type="InterPro" id="IPR014721">
    <property type="entry name" value="Ribsml_uS5_D2-typ_fold_subgr"/>
</dbReference>
<evidence type="ECO:0000256" key="7">
    <source>
        <dbReference type="ARBA" id="ARBA00022697"/>
    </source>
</evidence>
<keyword evidence="6 12" id="KW-0808">Transferase</keyword>
<sequence length="296" mass="32829">MIISVPATSANLGPGFDTLGLALKLHNSFSITPSRLSSIHISGEGEEHPKLRVDNVFVRIFNEILSLYDYPQGHFKFSFDNAIPISRGLGSSSAVIIGAIVSAYHIMQKPINKSEILQLALKYENHPDNITPALYGGFNIAMLNDKTNEVVSFQAELPADIKAVIVIPNISISTKMSRRNLPKKYTTKDAVFNLSRSCMLSAAFITHKWELLREASRDRFHQKARMKNCPALFSVQKLALHNGALLSTLSGSGSSFLNICYRDDSANLMQILRGRFPQFRVLECEFDNIGANLVQS</sequence>
<accession>A0A099UC14</accession>
<evidence type="ECO:0000313" key="18">
    <source>
        <dbReference type="Proteomes" id="UP000064525"/>
    </source>
</evidence>
<evidence type="ECO:0000313" key="17">
    <source>
        <dbReference type="Proteomes" id="UP000029925"/>
    </source>
</evidence>
<dbReference type="Pfam" id="PF00288">
    <property type="entry name" value="GHMP_kinases_N"/>
    <property type="match status" value="1"/>
</dbReference>
<dbReference type="KEGG" id="hty:BN2458_PEG0061"/>
<dbReference type="GO" id="GO:0005737">
    <property type="term" value="C:cytoplasm"/>
    <property type="evidence" value="ECO:0007669"/>
    <property type="project" value="UniProtKB-SubCell"/>
</dbReference>
<dbReference type="InterPro" id="IPR006203">
    <property type="entry name" value="GHMP_knse_ATP-bd_CS"/>
</dbReference>
<name>A0A099UC14_9HELI</name>
<dbReference type="InterPro" id="IPR000870">
    <property type="entry name" value="Homoserine_kinase"/>
</dbReference>
<comment type="function">
    <text evidence="12">Catalyzes the ATP-dependent phosphorylation of L-homoserine to L-homoserine phosphate.</text>
</comment>
<dbReference type="HAMAP" id="MF_00384">
    <property type="entry name" value="Homoser_kinase"/>
    <property type="match status" value="1"/>
</dbReference>
<proteinExistence type="inferred from homology"/>
<dbReference type="PATRIC" id="fig|76936.10.peg.61"/>
<dbReference type="UniPathway" id="UPA00050">
    <property type="reaction ID" value="UER00064"/>
</dbReference>
<keyword evidence="10 12" id="KW-0067">ATP-binding</keyword>
<dbReference type="GO" id="GO:0009088">
    <property type="term" value="P:threonine biosynthetic process"/>
    <property type="evidence" value="ECO:0007669"/>
    <property type="project" value="UniProtKB-UniRule"/>
</dbReference>
<keyword evidence="7 12" id="KW-0791">Threonine biosynthesis</keyword>
<evidence type="ECO:0000256" key="11">
    <source>
        <dbReference type="ARBA" id="ARBA00049375"/>
    </source>
</evidence>
<evidence type="ECO:0000256" key="6">
    <source>
        <dbReference type="ARBA" id="ARBA00022679"/>
    </source>
</evidence>
<keyword evidence="17" id="KW-1185">Reference proteome</keyword>
<evidence type="ECO:0000256" key="2">
    <source>
        <dbReference type="ARBA" id="ARBA00007370"/>
    </source>
</evidence>
<evidence type="ECO:0000256" key="4">
    <source>
        <dbReference type="ARBA" id="ARBA00017858"/>
    </source>
</evidence>
<dbReference type="RefSeq" id="WP_034325851.1">
    <property type="nucleotide sequence ID" value="NZ_CAJTQN010000008.1"/>
</dbReference>
<evidence type="ECO:0000256" key="3">
    <source>
        <dbReference type="ARBA" id="ARBA00012078"/>
    </source>
</evidence>
<keyword evidence="9 12" id="KW-0418">Kinase</keyword>
<dbReference type="GO" id="GO:0005524">
    <property type="term" value="F:ATP binding"/>
    <property type="evidence" value="ECO:0007669"/>
    <property type="project" value="UniProtKB-UniRule"/>
</dbReference>
<dbReference type="InterPro" id="IPR020568">
    <property type="entry name" value="Ribosomal_Su5_D2-typ_SF"/>
</dbReference>
<dbReference type="SUPFAM" id="SSF54211">
    <property type="entry name" value="Ribosomal protein S5 domain 2-like"/>
    <property type="match status" value="1"/>
</dbReference>
<dbReference type="AlphaFoldDB" id="A0A099UC14"/>
<dbReference type="Pfam" id="PF08544">
    <property type="entry name" value="GHMP_kinases_C"/>
    <property type="match status" value="1"/>
</dbReference>
<dbReference type="Gene3D" id="3.30.230.10">
    <property type="match status" value="1"/>
</dbReference>
<evidence type="ECO:0000259" key="13">
    <source>
        <dbReference type="Pfam" id="PF00288"/>
    </source>
</evidence>
<dbReference type="EC" id="2.7.1.39" evidence="3 12"/>
<dbReference type="InterPro" id="IPR036554">
    <property type="entry name" value="GHMP_kinase_C_sf"/>
</dbReference>
<comment type="pathway">
    <text evidence="1 12">Amino-acid biosynthesis; L-threonine biosynthesis; L-threonine from L-aspartate: step 4/5.</text>
</comment>
<evidence type="ECO:0000256" key="10">
    <source>
        <dbReference type="ARBA" id="ARBA00022840"/>
    </source>
</evidence>
<feature type="domain" description="GHMP kinase N-terminal" evidence="13">
    <location>
        <begin position="57"/>
        <end position="137"/>
    </location>
</feature>
<dbReference type="PANTHER" id="PTHR20861">
    <property type="entry name" value="HOMOSERINE/4-DIPHOSPHOCYTIDYL-2-C-METHYL-D-ERYTHRITOL KINASE"/>
    <property type="match status" value="1"/>
</dbReference>
<dbReference type="PANTHER" id="PTHR20861:SF1">
    <property type="entry name" value="HOMOSERINE KINASE"/>
    <property type="match status" value="1"/>
</dbReference>